<feature type="compositionally biased region" description="Acidic residues" evidence="1">
    <location>
        <begin position="12"/>
        <end position="28"/>
    </location>
</feature>
<name>A0A7S2JFS5_9EUKA</name>
<accession>A0A7S2JFS5</accession>
<feature type="compositionally biased region" description="Basic residues" evidence="1">
    <location>
        <begin position="44"/>
        <end position="54"/>
    </location>
</feature>
<dbReference type="EMBL" id="HBGU01078960">
    <property type="protein sequence ID" value="CAD9545512.1"/>
    <property type="molecule type" value="Transcribed_RNA"/>
</dbReference>
<reference evidence="2" key="1">
    <citation type="submission" date="2021-01" db="EMBL/GenBank/DDBJ databases">
        <authorList>
            <person name="Corre E."/>
            <person name="Pelletier E."/>
            <person name="Niang G."/>
            <person name="Scheremetjew M."/>
            <person name="Finn R."/>
            <person name="Kale V."/>
            <person name="Holt S."/>
            <person name="Cochrane G."/>
            <person name="Meng A."/>
            <person name="Brown T."/>
            <person name="Cohen L."/>
        </authorList>
    </citation>
    <scope>NUCLEOTIDE SEQUENCE</scope>
    <source>
        <strain evidence="2">UTEX LB 985</strain>
    </source>
</reference>
<feature type="compositionally biased region" description="Basic and acidic residues" evidence="1">
    <location>
        <begin position="75"/>
        <end position="88"/>
    </location>
</feature>
<dbReference type="AlphaFoldDB" id="A0A7S2JFS5"/>
<feature type="region of interest" description="Disordered" evidence="1">
    <location>
        <begin position="1"/>
        <end position="108"/>
    </location>
</feature>
<sequence length="274" mass="31104">MAEPEVSPSEVPIDDMVGDGEGNEDAEVAELKEMIKRPPNSPPRNKKNKSKGPKKPLPEWDSTPHRPHPPALRGLKTDREPWAKDAKTYSDGMQGHGAVRRRGATVRQPRREEIEREYREGYEKWMKEAGWNSTPFRNAPWQIRGLNPVTREPWFEDMAIYNAKFGPKEEEEDGMYIDGTFGASVAITQTEQEKNWDSSIMKYVPYSLRGLKPVTNEPWARDEAVYRRADGMDEIADEYVAADHFLNPAVSDAHAGKWDASAEPPKGALRAYPK</sequence>
<feature type="region of interest" description="Disordered" evidence="1">
    <location>
        <begin position="254"/>
        <end position="274"/>
    </location>
</feature>
<gene>
    <name evidence="2" type="ORF">CBRE1094_LOCUS43076</name>
</gene>
<evidence type="ECO:0000256" key="1">
    <source>
        <dbReference type="SAM" id="MobiDB-lite"/>
    </source>
</evidence>
<organism evidence="2">
    <name type="scientific">Haptolina brevifila</name>
    <dbReference type="NCBI Taxonomy" id="156173"/>
    <lineage>
        <taxon>Eukaryota</taxon>
        <taxon>Haptista</taxon>
        <taxon>Haptophyta</taxon>
        <taxon>Prymnesiophyceae</taxon>
        <taxon>Prymnesiales</taxon>
        <taxon>Prymnesiaceae</taxon>
        <taxon>Haptolina</taxon>
    </lineage>
</organism>
<evidence type="ECO:0000313" key="2">
    <source>
        <dbReference type="EMBL" id="CAD9545512.1"/>
    </source>
</evidence>
<proteinExistence type="predicted"/>
<protein>
    <submittedName>
        <fullName evidence="2">Uncharacterized protein</fullName>
    </submittedName>
</protein>